<sequence length="167" mass="18161">MPENPMPRQLHRPRADGRLIRLVDGQPCLAADDWELLAPGASAGSRHPILHLASWALRPRGRACGLWMEPDDDVEAAAGCLDEAALVAVRFPSFRDARGLSVAHRLRRQHGWGGELRAVGDVLCGQLRQMRRCGFDSFALAAGQVPEAALKALAARGRPHSPQRSTP</sequence>
<gene>
    <name evidence="1" type="ORF">C3942_13365</name>
</gene>
<accession>A0A2S5TE54</accession>
<reference evidence="1 2" key="1">
    <citation type="submission" date="2018-02" db="EMBL/GenBank/DDBJ databases">
        <title>Genome sequencing of Solimonas sp. HR-BB.</title>
        <authorList>
            <person name="Lee Y."/>
            <person name="Jeon C.O."/>
        </authorList>
    </citation>
    <scope>NUCLEOTIDE SEQUENCE [LARGE SCALE GENOMIC DNA]</scope>
    <source>
        <strain evidence="1 2">HR-BB</strain>
    </source>
</reference>
<dbReference type="Proteomes" id="UP000238220">
    <property type="component" value="Unassembled WGS sequence"/>
</dbReference>
<dbReference type="EMBL" id="PSNW01000007">
    <property type="protein sequence ID" value="PPE73259.1"/>
    <property type="molecule type" value="Genomic_DNA"/>
</dbReference>
<dbReference type="InterPro" id="IPR008318">
    <property type="entry name" value="UCP030820"/>
</dbReference>
<dbReference type="Pfam" id="PF06073">
    <property type="entry name" value="DUF934"/>
    <property type="match status" value="1"/>
</dbReference>
<comment type="caution">
    <text evidence="1">The sequence shown here is derived from an EMBL/GenBank/DDBJ whole genome shotgun (WGS) entry which is preliminary data.</text>
</comment>
<proteinExistence type="predicted"/>
<keyword evidence="2" id="KW-1185">Reference proteome</keyword>
<dbReference type="OrthoDB" id="9800421at2"/>
<dbReference type="PIRSF" id="PIRSF030820">
    <property type="entry name" value="UCP030820"/>
    <property type="match status" value="1"/>
</dbReference>
<name>A0A2S5TE54_9GAMM</name>
<evidence type="ECO:0000313" key="1">
    <source>
        <dbReference type="EMBL" id="PPE73259.1"/>
    </source>
</evidence>
<protein>
    <submittedName>
        <fullName evidence="1">Oxidoreductase</fullName>
    </submittedName>
</protein>
<organism evidence="1 2">
    <name type="scientific">Solimonas fluminis</name>
    <dbReference type="NCBI Taxonomy" id="2086571"/>
    <lineage>
        <taxon>Bacteria</taxon>
        <taxon>Pseudomonadati</taxon>
        <taxon>Pseudomonadota</taxon>
        <taxon>Gammaproteobacteria</taxon>
        <taxon>Nevskiales</taxon>
        <taxon>Nevskiaceae</taxon>
        <taxon>Solimonas</taxon>
    </lineage>
</organism>
<evidence type="ECO:0000313" key="2">
    <source>
        <dbReference type="Proteomes" id="UP000238220"/>
    </source>
</evidence>
<dbReference type="AlphaFoldDB" id="A0A2S5TE54"/>